<keyword evidence="2" id="KW-1185">Reference proteome</keyword>
<sequence>AFVAFAAAEAEKLVETKGLDAIDKAKAKRHAEEQASQLYEEKYGGEC</sequence>
<feature type="non-terminal residue" evidence="1">
    <location>
        <position position="47"/>
    </location>
</feature>
<name>A0A9N9GTD4_9GLOM</name>
<dbReference type="Pfam" id="PF12585">
    <property type="entry name" value="DUF3759"/>
    <property type="match status" value="1"/>
</dbReference>
<reference evidence="1" key="1">
    <citation type="submission" date="2021-06" db="EMBL/GenBank/DDBJ databases">
        <authorList>
            <person name="Kallberg Y."/>
            <person name="Tangrot J."/>
            <person name="Rosling A."/>
        </authorList>
    </citation>
    <scope>NUCLEOTIDE SEQUENCE</scope>
    <source>
        <strain evidence="1">MA453B</strain>
    </source>
</reference>
<dbReference type="PANTHER" id="PTHR37450:SF1">
    <property type="entry name" value="CIPC PROTEIN"/>
    <property type="match status" value="1"/>
</dbReference>
<protein>
    <submittedName>
        <fullName evidence="1">2774_t:CDS:1</fullName>
    </submittedName>
</protein>
<dbReference type="EMBL" id="CAJVPY010004989">
    <property type="protein sequence ID" value="CAG8632624.1"/>
    <property type="molecule type" value="Genomic_DNA"/>
</dbReference>
<dbReference type="InterPro" id="IPR022234">
    <property type="entry name" value="DUF3759"/>
</dbReference>
<organism evidence="1 2">
    <name type="scientific">Dentiscutata erythropus</name>
    <dbReference type="NCBI Taxonomy" id="1348616"/>
    <lineage>
        <taxon>Eukaryota</taxon>
        <taxon>Fungi</taxon>
        <taxon>Fungi incertae sedis</taxon>
        <taxon>Mucoromycota</taxon>
        <taxon>Glomeromycotina</taxon>
        <taxon>Glomeromycetes</taxon>
        <taxon>Diversisporales</taxon>
        <taxon>Gigasporaceae</taxon>
        <taxon>Dentiscutata</taxon>
    </lineage>
</organism>
<evidence type="ECO:0000313" key="2">
    <source>
        <dbReference type="Proteomes" id="UP000789405"/>
    </source>
</evidence>
<dbReference type="OrthoDB" id="9895617at2759"/>
<dbReference type="AlphaFoldDB" id="A0A9N9GTD4"/>
<evidence type="ECO:0000313" key="1">
    <source>
        <dbReference type="EMBL" id="CAG8632624.1"/>
    </source>
</evidence>
<dbReference type="Proteomes" id="UP000789405">
    <property type="component" value="Unassembled WGS sequence"/>
</dbReference>
<proteinExistence type="predicted"/>
<comment type="caution">
    <text evidence="1">The sequence shown here is derived from an EMBL/GenBank/DDBJ whole genome shotgun (WGS) entry which is preliminary data.</text>
</comment>
<gene>
    <name evidence="1" type="ORF">DERYTH_LOCUS9225</name>
</gene>
<dbReference type="PANTHER" id="PTHR37450">
    <property type="entry name" value="CIPC PROTEIN"/>
    <property type="match status" value="1"/>
</dbReference>
<accession>A0A9N9GTD4</accession>